<comment type="caution">
    <text evidence="1">The sequence shown here is derived from an EMBL/GenBank/DDBJ whole genome shotgun (WGS) entry which is preliminary data.</text>
</comment>
<evidence type="ECO:0000313" key="2">
    <source>
        <dbReference type="Proteomes" id="UP000022447"/>
    </source>
</evidence>
<reference evidence="1 2" key="1">
    <citation type="submission" date="2014-01" db="EMBL/GenBank/DDBJ databases">
        <title>Roseivivax halodurans JCM 10272 Genome Sequencing.</title>
        <authorList>
            <person name="Lai Q."/>
            <person name="Li G."/>
            <person name="Shao Z."/>
        </authorList>
    </citation>
    <scope>NUCLEOTIDE SEQUENCE [LARGE SCALE GENOMIC DNA]</scope>
    <source>
        <strain evidence="1 2">JCM 10272</strain>
    </source>
</reference>
<sequence length="93" mass="10419">MSERRDQVIKLRLTQAERAQLDRLCEADRSESCAAYIRQKALAPDVSTTAIAELIGRTGLTLNMLDTATPLQLGRLSADLRRLTAELRKHRAD</sequence>
<dbReference type="RefSeq" id="WP_037266860.1">
    <property type="nucleotide sequence ID" value="NZ_JALZ01000054.1"/>
</dbReference>
<dbReference type="EMBL" id="JALZ01000054">
    <property type="protein sequence ID" value="ETX12770.1"/>
    <property type="molecule type" value="Genomic_DNA"/>
</dbReference>
<dbReference type="Proteomes" id="UP000022447">
    <property type="component" value="Unassembled WGS sequence"/>
</dbReference>
<evidence type="ECO:0000313" key="1">
    <source>
        <dbReference type="EMBL" id="ETX12770.1"/>
    </source>
</evidence>
<evidence type="ECO:0008006" key="3">
    <source>
        <dbReference type="Google" id="ProtNLM"/>
    </source>
</evidence>
<gene>
    <name evidence="1" type="ORF">OCH239_17185</name>
</gene>
<keyword evidence="2" id="KW-1185">Reference proteome</keyword>
<proteinExistence type="predicted"/>
<protein>
    <recommendedName>
        <fullName evidence="3">Mobilization protein</fullName>
    </recommendedName>
</protein>
<name>X7EA82_9RHOB</name>
<organism evidence="1 2">
    <name type="scientific">Roseivivax halodurans JCM 10272</name>
    <dbReference type="NCBI Taxonomy" id="1449350"/>
    <lineage>
        <taxon>Bacteria</taxon>
        <taxon>Pseudomonadati</taxon>
        <taxon>Pseudomonadota</taxon>
        <taxon>Alphaproteobacteria</taxon>
        <taxon>Rhodobacterales</taxon>
        <taxon>Roseobacteraceae</taxon>
        <taxon>Roseivivax</taxon>
    </lineage>
</organism>
<accession>X7EA82</accession>
<dbReference type="AlphaFoldDB" id="X7EA82"/>